<dbReference type="Gene3D" id="3.30.70.260">
    <property type="match status" value="1"/>
</dbReference>
<dbReference type="FunFam" id="3.30.460.10:FF:000001">
    <property type="entry name" value="GTP pyrophosphokinase RelA"/>
    <property type="match status" value="1"/>
</dbReference>
<dbReference type="NCBIfam" id="TIGR00691">
    <property type="entry name" value="spoT_relA"/>
    <property type="match status" value="1"/>
</dbReference>
<dbReference type="CDD" id="cd05399">
    <property type="entry name" value="NT_Rel-Spo_like"/>
    <property type="match status" value="1"/>
</dbReference>
<dbReference type="FunFam" id="3.10.20.30:FF:000002">
    <property type="entry name" value="GTP pyrophosphokinase (RelA/SpoT)"/>
    <property type="match status" value="1"/>
</dbReference>
<dbReference type="CDD" id="cd00077">
    <property type="entry name" value="HDc"/>
    <property type="match status" value="1"/>
</dbReference>
<dbReference type="Gene3D" id="3.30.460.10">
    <property type="entry name" value="Beta Polymerase, domain 2"/>
    <property type="match status" value="1"/>
</dbReference>
<dbReference type="CDD" id="cd01668">
    <property type="entry name" value="TGS_RSH"/>
    <property type="match status" value="1"/>
</dbReference>
<evidence type="ECO:0000313" key="9">
    <source>
        <dbReference type="Proteomes" id="UP000315343"/>
    </source>
</evidence>
<evidence type="ECO:0000259" key="6">
    <source>
        <dbReference type="PROSITE" id="PS51831"/>
    </source>
</evidence>
<dbReference type="InterPro" id="IPR004095">
    <property type="entry name" value="TGS"/>
</dbReference>
<dbReference type="PANTHER" id="PTHR21262:SF31">
    <property type="entry name" value="GTP PYROPHOSPHOKINASE"/>
    <property type="match status" value="1"/>
</dbReference>
<keyword evidence="9" id="KW-1185">Reference proteome</keyword>
<feature type="domain" description="TGS" evidence="7">
    <location>
        <begin position="384"/>
        <end position="445"/>
    </location>
</feature>
<dbReference type="GO" id="GO:0015970">
    <property type="term" value="P:guanosine tetraphosphate biosynthetic process"/>
    <property type="evidence" value="ECO:0007669"/>
    <property type="project" value="UniProtKB-UniPathway"/>
</dbReference>
<dbReference type="SMART" id="SM00471">
    <property type="entry name" value="HDc"/>
    <property type="match status" value="1"/>
</dbReference>
<dbReference type="InterPro" id="IPR004811">
    <property type="entry name" value="RelA/Spo_fam"/>
</dbReference>
<dbReference type="InterPro" id="IPR045865">
    <property type="entry name" value="ACT-like_dom_sf"/>
</dbReference>
<comment type="pathway">
    <text evidence="1">Purine metabolism; ppGpp biosynthesis; ppGpp from GTP: step 1/2.</text>
</comment>
<dbReference type="InterPro" id="IPR006674">
    <property type="entry name" value="HD_domain"/>
</dbReference>
<dbReference type="GO" id="GO:0016301">
    <property type="term" value="F:kinase activity"/>
    <property type="evidence" value="ECO:0007669"/>
    <property type="project" value="UniProtKB-KW"/>
</dbReference>
<evidence type="ECO:0000256" key="1">
    <source>
        <dbReference type="ARBA" id="ARBA00004976"/>
    </source>
</evidence>
<dbReference type="InterPro" id="IPR007685">
    <property type="entry name" value="RelA_SpoT"/>
</dbReference>
<organism evidence="8 9">
    <name type="scientific">Sedimentibacter saalensis</name>
    <dbReference type="NCBI Taxonomy" id="130788"/>
    <lineage>
        <taxon>Bacteria</taxon>
        <taxon>Bacillati</taxon>
        <taxon>Bacillota</taxon>
        <taxon>Tissierellia</taxon>
        <taxon>Sedimentibacter</taxon>
    </lineage>
</organism>
<dbReference type="PANTHER" id="PTHR21262">
    <property type="entry name" value="GUANOSINE-3',5'-BIS DIPHOSPHATE 3'-PYROPHOSPHOHYDROLASE"/>
    <property type="match status" value="1"/>
</dbReference>
<dbReference type="PROSITE" id="PS51831">
    <property type="entry name" value="HD"/>
    <property type="match status" value="1"/>
</dbReference>
<dbReference type="Proteomes" id="UP000315343">
    <property type="component" value="Unassembled WGS sequence"/>
</dbReference>
<gene>
    <name evidence="8" type="ORF">LY60_02113</name>
</gene>
<comment type="function">
    <text evidence="4">In eubacteria ppGpp (guanosine 3'-diphosphate 5'-diphosphate) is a mediator of the stringent response that coordinates a variety of cellular activities in response to changes in nutritional abundance.</text>
</comment>
<comment type="caution">
    <text evidence="8">The sequence shown here is derived from an EMBL/GenBank/DDBJ whole genome shotgun (WGS) entry which is preliminary data.</text>
</comment>
<evidence type="ECO:0000313" key="8">
    <source>
        <dbReference type="EMBL" id="TWH79794.1"/>
    </source>
</evidence>
<dbReference type="Pfam" id="PF13291">
    <property type="entry name" value="ACT_4"/>
    <property type="match status" value="1"/>
</dbReference>
<dbReference type="CDD" id="cd04876">
    <property type="entry name" value="ACT_RelA-SpoT"/>
    <property type="match status" value="1"/>
</dbReference>
<dbReference type="GO" id="GO:0008728">
    <property type="term" value="F:GTP diphosphokinase activity"/>
    <property type="evidence" value="ECO:0007669"/>
    <property type="project" value="UniProtKB-EC"/>
</dbReference>
<dbReference type="SUPFAM" id="SSF55021">
    <property type="entry name" value="ACT-like"/>
    <property type="match status" value="1"/>
</dbReference>
<dbReference type="EC" id="2.7.6.5" evidence="2"/>
<evidence type="ECO:0000256" key="2">
    <source>
        <dbReference type="ARBA" id="ARBA00013251"/>
    </source>
</evidence>
<keyword evidence="8" id="KW-0418">Kinase</keyword>
<dbReference type="RefSeq" id="WP_145083083.1">
    <property type="nucleotide sequence ID" value="NZ_DAMBUX010000001.1"/>
</dbReference>
<feature type="domain" description="ACT" evidence="5">
    <location>
        <begin position="654"/>
        <end position="728"/>
    </location>
</feature>
<dbReference type="Gene3D" id="1.10.3210.10">
    <property type="entry name" value="Hypothetical protein af1432"/>
    <property type="match status" value="1"/>
</dbReference>
<dbReference type="InterPro" id="IPR012676">
    <property type="entry name" value="TGS-like"/>
</dbReference>
<keyword evidence="8" id="KW-0808">Transferase</keyword>
<name>A0A562JA85_9FIRM</name>
<dbReference type="InterPro" id="IPR012675">
    <property type="entry name" value="Beta-grasp_dom_sf"/>
</dbReference>
<dbReference type="Gene3D" id="3.10.20.30">
    <property type="match status" value="1"/>
</dbReference>
<dbReference type="InterPro" id="IPR043519">
    <property type="entry name" value="NT_sf"/>
</dbReference>
<reference evidence="8 9" key="1">
    <citation type="submission" date="2019-07" db="EMBL/GenBank/DDBJ databases">
        <title>Genomic Encyclopedia of Type Strains, Phase I: the one thousand microbial genomes (KMG-I) project.</title>
        <authorList>
            <person name="Kyrpides N."/>
        </authorList>
    </citation>
    <scope>NUCLEOTIDE SEQUENCE [LARGE SCALE GENOMIC DNA]</scope>
    <source>
        <strain evidence="8 9">DSM 13558</strain>
    </source>
</reference>
<dbReference type="SUPFAM" id="SSF81271">
    <property type="entry name" value="TGS-like"/>
    <property type="match status" value="1"/>
</dbReference>
<accession>A0A562JA85</accession>
<dbReference type="InterPro" id="IPR045600">
    <property type="entry name" value="RelA/SpoT_AH_RIS"/>
</dbReference>
<dbReference type="OrthoDB" id="9805041at2"/>
<proteinExistence type="inferred from homology"/>
<evidence type="ECO:0000259" key="5">
    <source>
        <dbReference type="PROSITE" id="PS51671"/>
    </source>
</evidence>
<sequence length="728" mass="83435">MLENIINQIESYNPNADVSVVAKAYNYAEMAHSNAQTRFSGERYFIHPYNVALILADLHVDVQTIAAGLLHDVVEDTGITYDDIKREFGEEIANMVDGVTKLSKVKYRNKEERQAESLRKMIIAMSKDIRVVIIKLADRLHNIRTLQYMPKEKQYQKAMETIEIYAPIANRLGIASIKWELEDLSLKYIDPEGYQDLLEKVQQKSEQRKDYISRIISVMQEKLSDAGIEADIKGRPKSLYSIYKKMYFKNRAFEQIYDLIAVRIIVDSIKDCYGALGTMHTLWKPIPGRFKDYIAMPKPNMYQSLHTTVIGPAGEPFEIQIRTLEMHRTAEYGIAAHWKYKEGIDEQTNYEEKLNWLRQMLEWQQETNDPAEFMETLKIDLYADEVFVFTPKGEVVNIPTGSTPIDFAYRVHSAVGNKCVGAKVNGRIVPIDTKLKTGDQIEILTSQSSAGPSRDWLKIAASSQAKSKIRKFFKERDKDFNVEKGKELVEREVKKQGYQVSDLLKDDWLKFVADKYSMFTANNLYAAVGNGGITENQIVNRLKLLYMEKNKDKIELEKIENLEKNTNITSKTPSRIEKHASGVIIKGIDNVKVRFSKCCSPVPGDAIVGYITRGRGVSVHRADCTNIHDLTDSEDQRFIEVEWDYGKKATFVSELQIKALDRPRLLQDLTALYAEAKLNAVSLNLRITKDRVAIVDIGFEINETKQIEDLMKKIKKLDGVLEVYRNKK</sequence>
<feature type="domain" description="HD" evidence="6">
    <location>
        <begin position="44"/>
        <end position="143"/>
    </location>
</feature>
<dbReference type="SUPFAM" id="SSF81301">
    <property type="entry name" value="Nucleotidyltransferase"/>
    <property type="match status" value="1"/>
</dbReference>
<comment type="catalytic activity">
    <reaction evidence="3">
        <text>GTP + ATP = guanosine 3'-diphosphate 5'-triphosphate + AMP</text>
        <dbReference type="Rhea" id="RHEA:22088"/>
        <dbReference type="ChEBI" id="CHEBI:30616"/>
        <dbReference type="ChEBI" id="CHEBI:37565"/>
        <dbReference type="ChEBI" id="CHEBI:142410"/>
        <dbReference type="ChEBI" id="CHEBI:456215"/>
        <dbReference type="EC" id="2.7.6.5"/>
    </reaction>
</comment>
<protein>
    <recommendedName>
        <fullName evidence="2">GTP diphosphokinase</fullName>
        <ecNumber evidence="2">2.7.6.5</ecNumber>
    </recommendedName>
</protein>
<dbReference type="EMBL" id="VLKH01000005">
    <property type="protein sequence ID" value="TWH79794.1"/>
    <property type="molecule type" value="Genomic_DNA"/>
</dbReference>
<dbReference type="InterPro" id="IPR003607">
    <property type="entry name" value="HD/PDEase_dom"/>
</dbReference>
<evidence type="ECO:0000256" key="4">
    <source>
        <dbReference type="RuleBase" id="RU003847"/>
    </source>
</evidence>
<dbReference type="InterPro" id="IPR033655">
    <property type="entry name" value="TGS_RelA/SpoT"/>
</dbReference>
<dbReference type="Pfam" id="PF02824">
    <property type="entry name" value="TGS"/>
    <property type="match status" value="1"/>
</dbReference>
<dbReference type="SMART" id="SM00954">
    <property type="entry name" value="RelA_SpoT"/>
    <property type="match status" value="1"/>
</dbReference>
<dbReference type="Pfam" id="PF04607">
    <property type="entry name" value="RelA_SpoT"/>
    <property type="match status" value="1"/>
</dbReference>
<dbReference type="UniPathway" id="UPA00908">
    <property type="reaction ID" value="UER00884"/>
</dbReference>
<dbReference type="PROSITE" id="PS51671">
    <property type="entry name" value="ACT"/>
    <property type="match status" value="1"/>
</dbReference>
<comment type="similarity">
    <text evidence="4">Belongs to the relA/spoT family.</text>
</comment>
<evidence type="ECO:0000259" key="7">
    <source>
        <dbReference type="PROSITE" id="PS51880"/>
    </source>
</evidence>
<dbReference type="AlphaFoldDB" id="A0A562JA85"/>
<dbReference type="SUPFAM" id="SSF109604">
    <property type="entry name" value="HD-domain/PDEase-like"/>
    <property type="match status" value="1"/>
</dbReference>
<evidence type="ECO:0000256" key="3">
    <source>
        <dbReference type="ARBA" id="ARBA00048244"/>
    </source>
</evidence>
<dbReference type="InterPro" id="IPR002912">
    <property type="entry name" value="ACT_dom"/>
</dbReference>
<dbReference type="GO" id="GO:0005886">
    <property type="term" value="C:plasma membrane"/>
    <property type="evidence" value="ECO:0007669"/>
    <property type="project" value="TreeGrafter"/>
</dbReference>
<dbReference type="Pfam" id="PF19296">
    <property type="entry name" value="RelA_AH_RIS"/>
    <property type="match status" value="1"/>
</dbReference>
<dbReference type="PROSITE" id="PS51880">
    <property type="entry name" value="TGS"/>
    <property type="match status" value="1"/>
</dbReference>
<dbReference type="Pfam" id="PF13328">
    <property type="entry name" value="HD_4"/>
    <property type="match status" value="1"/>
</dbReference>
<dbReference type="FunFam" id="1.10.3210.10:FF:000001">
    <property type="entry name" value="GTP pyrophosphokinase RelA"/>
    <property type="match status" value="1"/>
</dbReference>